<dbReference type="RefSeq" id="WP_344923099.1">
    <property type="nucleotide sequence ID" value="NZ_BAABAQ010000020.1"/>
</dbReference>
<organism evidence="1 2">
    <name type="scientific">Streptosporangium oxazolinicum</name>
    <dbReference type="NCBI Taxonomy" id="909287"/>
    <lineage>
        <taxon>Bacteria</taxon>
        <taxon>Bacillati</taxon>
        <taxon>Actinomycetota</taxon>
        <taxon>Actinomycetes</taxon>
        <taxon>Streptosporangiales</taxon>
        <taxon>Streptosporangiaceae</taxon>
        <taxon>Streptosporangium</taxon>
    </lineage>
</organism>
<evidence type="ECO:0000313" key="2">
    <source>
        <dbReference type="Proteomes" id="UP001501251"/>
    </source>
</evidence>
<sequence length="101" mass="11116">MSSRGKRGRPSKGGHRIPVRFLHDDVFTRTSDVAGDLGFDSFSSYADFVFALVHGKWKKLGFTSEDAARQYLADLGRGVFRTPPDRALQIQTGLLTEDAAA</sequence>
<comment type="caution">
    <text evidence="1">The sequence shown here is derived from an EMBL/GenBank/DDBJ whole genome shotgun (WGS) entry which is preliminary data.</text>
</comment>
<protein>
    <submittedName>
        <fullName evidence="1">Uncharacterized protein</fullName>
    </submittedName>
</protein>
<dbReference type="Proteomes" id="UP001501251">
    <property type="component" value="Unassembled WGS sequence"/>
</dbReference>
<dbReference type="EMBL" id="BAABAQ010000020">
    <property type="protein sequence ID" value="GAA4209154.1"/>
    <property type="molecule type" value="Genomic_DNA"/>
</dbReference>
<proteinExistence type="predicted"/>
<gene>
    <name evidence="1" type="ORF">GCM10022252_75250</name>
</gene>
<evidence type="ECO:0000313" key="1">
    <source>
        <dbReference type="EMBL" id="GAA4209154.1"/>
    </source>
</evidence>
<reference evidence="2" key="1">
    <citation type="journal article" date="2019" name="Int. J. Syst. Evol. Microbiol.">
        <title>The Global Catalogue of Microorganisms (GCM) 10K type strain sequencing project: providing services to taxonomists for standard genome sequencing and annotation.</title>
        <authorList>
            <consortium name="The Broad Institute Genomics Platform"/>
            <consortium name="The Broad Institute Genome Sequencing Center for Infectious Disease"/>
            <person name="Wu L."/>
            <person name="Ma J."/>
        </authorList>
    </citation>
    <scope>NUCLEOTIDE SEQUENCE [LARGE SCALE GENOMIC DNA]</scope>
    <source>
        <strain evidence="2">JCM 17388</strain>
    </source>
</reference>
<keyword evidence="2" id="KW-1185">Reference proteome</keyword>
<accession>A0ABP8BL47</accession>
<name>A0ABP8BL47_9ACTN</name>